<proteinExistence type="predicted"/>
<feature type="region of interest" description="Disordered" evidence="1">
    <location>
        <begin position="1"/>
        <end position="121"/>
    </location>
</feature>
<dbReference type="EMBL" id="JAUEPR010000109">
    <property type="protein sequence ID" value="KAK0463390.1"/>
    <property type="molecule type" value="Genomic_DNA"/>
</dbReference>
<evidence type="ECO:0000313" key="3">
    <source>
        <dbReference type="EMBL" id="KAK0463390.1"/>
    </source>
</evidence>
<dbReference type="InterPro" id="IPR046522">
    <property type="entry name" value="DUF6699"/>
</dbReference>
<feature type="compositionally biased region" description="Polar residues" evidence="1">
    <location>
        <begin position="78"/>
        <end position="93"/>
    </location>
</feature>
<keyword evidence="4" id="KW-1185">Reference proteome</keyword>
<comment type="caution">
    <text evidence="3">The sequence shown here is derived from an EMBL/GenBank/DDBJ whole genome shotgun (WGS) entry which is preliminary data.</text>
</comment>
<feature type="compositionally biased region" description="Polar residues" evidence="1">
    <location>
        <begin position="52"/>
        <end position="70"/>
    </location>
</feature>
<organism evidence="3 4">
    <name type="scientific">Armillaria novae-zelandiae</name>
    <dbReference type="NCBI Taxonomy" id="153914"/>
    <lineage>
        <taxon>Eukaryota</taxon>
        <taxon>Fungi</taxon>
        <taxon>Dikarya</taxon>
        <taxon>Basidiomycota</taxon>
        <taxon>Agaricomycotina</taxon>
        <taxon>Agaricomycetes</taxon>
        <taxon>Agaricomycetidae</taxon>
        <taxon>Agaricales</taxon>
        <taxon>Marasmiineae</taxon>
        <taxon>Physalacriaceae</taxon>
        <taxon>Armillaria</taxon>
    </lineage>
</organism>
<gene>
    <name evidence="3" type="ORF">IW261DRAFT_1525413</name>
</gene>
<evidence type="ECO:0000259" key="2">
    <source>
        <dbReference type="Pfam" id="PF20415"/>
    </source>
</evidence>
<dbReference type="AlphaFoldDB" id="A0AA39ND06"/>
<dbReference type="Proteomes" id="UP001175227">
    <property type="component" value="Unassembled WGS sequence"/>
</dbReference>
<evidence type="ECO:0000313" key="4">
    <source>
        <dbReference type="Proteomes" id="UP001175227"/>
    </source>
</evidence>
<protein>
    <recommendedName>
        <fullName evidence="2">DUF6699 domain-containing protein</fullName>
    </recommendedName>
</protein>
<evidence type="ECO:0000256" key="1">
    <source>
        <dbReference type="SAM" id="MobiDB-lite"/>
    </source>
</evidence>
<reference evidence="3" key="1">
    <citation type="submission" date="2023-06" db="EMBL/GenBank/DDBJ databases">
        <authorList>
            <consortium name="Lawrence Berkeley National Laboratory"/>
            <person name="Ahrendt S."/>
            <person name="Sahu N."/>
            <person name="Indic B."/>
            <person name="Wong-Bajracharya J."/>
            <person name="Merenyi Z."/>
            <person name="Ke H.-M."/>
            <person name="Monk M."/>
            <person name="Kocsube S."/>
            <person name="Drula E."/>
            <person name="Lipzen A."/>
            <person name="Balint B."/>
            <person name="Henrissat B."/>
            <person name="Andreopoulos B."/>
            <person name="Martin F.M."/>
            <person name="Harder C.B."/>
            <person name="Rigling D."/>
            <person name="Ford K.L."/>
            <person name="Foster G.D."/>
            <person name="Pangilinan J."/>
            <person name="Papanicolaou A."/>
            <person name="Barry K."/>
            <person name="LaButti K."/>
            <person name="Viragh M."/>
            <person name="Koriabine M."/>
            <person name="Yan M."/>
            <person name="Riley R."/>
            <person name="Champramary S."/>
            <person name="Plett K.L."/>
            <person name="Tsai I.J."/>
            <person name="Slot J."/>
            <person name="Sipos G."/>
            <person name="Plett J."/>
            <person name="Nagy L.G."/>
            <person name="Grigoriev I.V."/>
        </authorList>
    </citation>
    <scope>NUCLEOTIDE SEQUENCE</scope>
    <source>
        <strain evidence="3">ICMP 16352</strain>
    </source>
</reference>
<name>A0AA39ND06_9AGAR</name>
<sequence length="328" mass="36802">MDPSHSPRHRDPNVHPSRPILRPRDGGSRRNDGTSVQFETLPPPLPRPATADSQPTHQSRMPQRGQVSSRHTLRQEEVATQQRLSQRSLSTPQPGRRRSLSHPATSRDQEPIVPLSRPTGKAEECPEIETVVFGKWAIGAGYGPVLDPRTIASLRIFPILNPVLSSPSSGDDYLVWNMIFHPSTATRFRAGVEEPFDLFRYEPASWPRMTIFNVVSPSFPWILDLRSEDLDVGVTIGDILMELFTYLHVGLGPMELEGVSEGYEGLMRAANQTRKGLLSSHERFGFQLIDWMLGNTHFSTLGYDKRYLTERSLPDSPDMLVLTTTPSS</sequence>
<feature type="domain" description="DUF6699" evidence="2">
    <location>
        <begin position="174"/>
        <end position="301"/>
    </location>
</feature>
<accession>A0AA39ND06</accession>
<dbReference type="Pfam" id="PF20415">
    <property type="entry name" value="DUF6699"/>
    <property type="match status" value="1"/>
</dbReference>
<feature type="compositionally biased region" description="Basic and acidic residues" evidence="1">
    <location>
        <begin position="22"/>
        <end position="32"/>
    </location>
</feature>